<evidence type="ECO:0000256" key="2">
    <source>
        <dbReference type="SAM" id="Phobius"/>
    </source>
</evidence>
<organism evidence="3 4">
    <name type="scientific">Panagrolaimus superbus</name>
    <dbReference type="NCBI Taxonomy" id="310955"/>
    <lineage>
        <taxon>Eukaryota</taxon>
        <taxon>Metazoa</taxon>
        <taxon>Ecdysozoa</taxon>
        <taxon>Nematoda</taxon>
        <taxon>Chromadorea</taxon>
        <taxon>Rhabditida</taxon>
        <taxon>Tylenchina</taxon>
        <taxon>Panagrolaimomorpha</taxon>
        <taxon>Panagrolaimoidea</taxon>
        <taxon>Panagrolaimidae</taxon>
        <taxon>Panagrolaimus</taxon>
    </lineage>
</organism>
<feature type="compositionally biased region" description="Polar residues" evidence="1">
    <location>
        <begin position="284"/>
        <end position="293"/>
    </location>
</feature>
<dbReference type="WBParaSite" id="PSU_v2.g6358.t1">
    <property type="protein sequence ID" value="PSU_v2.g6358.t1"/>
    <property type="gene ID" value="PSU_v2.g6358"/>
</dbReference>
<feature type="transmembrane region" description="Helical" evidence="2">
    <location>
        <begin position="150"/>
        <end position="175"/>
    </location>
</feature>
<protein>
    <submittedName>
        <fullName evidence="4">Uncharacterized protein</fullName>
    </submittedName>
</protein>
<proteinExistence type="predicted"/>
<feature type="region of interest" description="Disordered" evidence="1">
    <location>
        <begin position="278"/>
        <end position="305"/>
    </location>
</feature>
<keyword evidence="2" id="KW-0472">Membrane</keyword>
<keyword evidence="3" id="KW-1185">Reference proteome</keyword>
<dbReference type="Proteomes" id="UP000887577">
    <property type="component" value="Unplaced"/>
</dbReference>
<accession>A0A914Z1X0</accession>
<dbReference type="AlphaFoldDB" id="A0A914Z1X0"/>
<feature type="transmembrane region" description="Helical" evidence="2">
    <location>
        <begin position="42"/>
        <end position="66"/>
    </location>
</feature>
<keyword evidence="2" id="KW-1133">Transmembrane helix</keyword>
<name>A0A914Z1X0_9BILA</name>
<evidence type="ECO:0000256" key="1">
    <source>
        <dbReference type="SAM" id="MobiDB-lite"/>
    </source>
</evidence>
<feature type="transmembrane region" description="Helical" evidence="2">
    <location>
        <begin position="195"/>
        <end position="218"/>
    </location>
</feature>
<evidence type="ECO:0000313" key="4">
    <source>
        <dbReference type="WBParaSite" id="PSU_v2.g6358.t1"/>
    </source>
</evidence>
<reference evidence="4" key="1">
    <citation type="submission" date="2022-11" db="UniProtKB">
        <authorList>
            <consortium name="WormBaseParasite"/>
        </authorList>
    </citation>
    <scope>IDENTIFICATION</scope>
</reference>
<sequence>MNVGRRGSHNTSRSKLNTSQSTIGFVAQHKSERRHQIHQNSWLCSLIPPKFFFVSLYLVTITFWTITGMACGGKVSGRCPLGVLQAFAIFNENGRDELRKTTNDQPPSLIILLFAWFSITASAFGLFAFRRAHQYALHGRYINGRTLISVNPMYLLTPSILGYVFTFLLLLFWTFFVVEDQVRDIVNKSPDAKLILTFIFMTLLPLMTIWAGFFYVAYGLVRSILFMRALLKGWSLPPPLPQHCLKNPSSAPGSFRRYHHRELSQTISSRRIETTASMEPLNPLETTATSTRSQKLESILEMPEQ</sequence>
<evidence type="ECO:0000313" key="3">
    <source>
        <dbReference type="Proteomes" id="UP000887577"/>
    </source>
</evidence>
<feature type="transmembrane region" description="Helical" evidence="2">
    <location>
        <begin position="109"/>
        <end position="129"/>
    </location>
</feature>
<keyword evidence="2" id="KW-0812">Transmembrane</keyword>